<feature type="compositionally biased region" description="Low complexity" evidence="8">
    <location>
        <begin position="344"/>
        <end position="365"/>
    </location>
</feature>
<dbReference type="PRINTS" id="PR00173">
    <property type="entry name" value="EDTRNSPORT"/>
</dbReference>
<evidence type="ECO:0000256" key="1">
    <source>
        <dbReference type="ARBA" id="ARBA00004651"/>
    </source>
</evidence>
<evidence type="ECO:0000256" key="2">
    <source>
        <dbReference type="ARBA" id="ARBA00009773"/>
    </source>
</evidence>
<name>A0ABN3CE96_9ACTN</name>
<evidence type="ECO:0008006" key="12">
    <source>
        <dbReference type="Google" id="ProtNLM"/>
    </source>
</evidence>
<evidence type="ECO:0000256" key="5">
    <source>
        <dbReference type="ARBA" id="ARBA00022692"/>
    </source>
</evidence>
<feature type="transmembrane region" description="Helical" evidence="9">
    <location>
        <begin position="65"/>
        <end position="88"/>
    </location>
</feature>
<organism evidence="10 11">
    <name type="scientific">Nonomuraea monospora</name>
    <dbReference type="NCBI Taxonomy" id="568818"/>
    <lineage>
        <taxon>Bacteria</taxon>
        <taxon>Bacillati</taxon>
        <taxon>Actinomycetota</taxon>
        <taxon>Actinomycetes</taxon>
        <taxon>Streptosporangiales</taxon>
        <taxon>Streptosporangiaceae</taxon>
        <taxon>Nonomuraea</taxon>
    </lineage>
</organism>
<feature type="transmembrane region" description="Helical" evidence="9">
    <location>
        <begin position="142"/>
        <end position="167"/>
    </location>
</feature>
<keyword evidence="5 9" id="KW-0812">Transmembrane</keyword>
<feature type="transmembrane region" description="Helical" evidence="9">
    <location>
        <begin position="35"/>
        <end position="53"/>
    </location>
</feature>
<feature type="region of interest" description="Disordered" evidence="8">
    <location>
        <begin position="342"/>
        <end position="404"/>
    </location>
</feature>
<keyword evidence="11" id="KW-1185">Reference proteome</keyword>
<accession>A0ABN3CE96</accession>
<protein>
    <recommendedName>
        <fullName evidence="12">AI-2E family transporter</fullName>
    </recommendedName>
</protein>
<dbReference type="PANTHER" id="PTHR21716">
    <property type="entry name" value="TRANSMEMBRANE PROTEIN"/>
    <property type="match status" value="1"/>
</dbReference>
<proteinExistence type="inferred from homology"/>
<evidence type="ECO:0000313" key="11">
    <source>
        <dbReference type="Proteomes" id="UP001499843"/>
    </source>
</evidence>
<feature type="transmembrane region" description="Helical" evidence="9">
    <location>
        <begin position="266"/>
        <end position="294"/>
    </location>
</feature>
<gene>
    <name evidence="10" type="ORF">GCM10009850_031610</name>
</gene>
<feature type="transmembrane region" description="Helical" evidence="9">
    <location>
        <begin position="300"/>
        <end position="328"/>
    </location>
</feature>
<keyword evidence="4" id="KW-1003">Cell membrane</keyword>
<keyword evidence="6 9" id="KW-1133">Transmembrane helix</keyword>
<evidence type="ECO:0000256" key="4">
    <source>
        <dbReference type="ARBA" id="ARBA00022475"/>
    </source>
</evidence>
<reference evidence="10 11" key="1">
    <citation type="journal article" date="2019" name="Int. J. Syst. Evol. Microbiol.">
        <title>The Global Catalogue of Microorganisms (GCM) 10K type strain sequencing project: providing services to taxonomists for standard genome sequencing and annotation.</title>
        <authorList>
            <consortium name="The Broad Institute Genomics Platform"/>
            <consortium name="The Broad Institute Genome Sequencing Center for Infectious Disease"/>
            <person name="Wu L."/>
            <person name="Ma J."/>
        </authorList>
    </citation>
    <scope>NUCLEOTIDE SEQUENCE [LARGE SCALE GENOMIC DNA]</scope>
    <source>
        <strain evidence="10 11">JCM 16114</strain>
    </source>
</reference>
<evidence type="ECO:0000256" key="9">
    <source>
        <dbReference type="SAM" id="Phobius"/>
    </source>
</evidence>
<dbReference type="Pfam" id="PF01594">
    <property type="entry name" value="AI-2E_transport"/>
    <property type="match status" value="1"/>
</dbReference>
<sequence>MRSRLEAPGVSGWLFTGLALGTAILLFLLHVLRPLLMPLVLAAAIAVVIAPLAERLTGRMPRAAAAALCCLTVLLTAAVCGFVLVAGLRGQLQSITAALNVGWQRAEQLARDLGLAAGQAEDLRQTFADALPTLVTELLTGLAGGVAVLIELVVGLALGLYLVFFMLKDTVLMTSATVRALPLPAEVGSEAVGRAAGIIRRYFLGMTLIAVMNTVLIVAAAMILGVPAIGVIALATFLGAYIPYAGAFVSGAFTVLIALGSGGVSAALWMLLVVVLANGTLQNLLAPFVFGAALRIHPMVVLLVTVLAGIVAGLAGVMLAVPVTALALDLGRLARKYKARTYAEQTSTEQTSTEQTSTEQTSTEQTFDEQADDERTYDEQISDDRQRHNEPVTPRGGRDDGARG</sequence>
<comment type="subcellular location">
    <subcellularLocation>
        <location evidence="1">Cell membrane</location>
        <topology evidence="1">Multi-pass membrane protein</topology>
    </subcellularLocation>
</comment>
<evidence type="ECO:0000256" key="7">
    <source>
        <dbReference type="ARBA" id="ARBA00023136"/>
    </source>
</evidence>
<feature type="transmembrane region" description="Helical" evidence="9">
    <location>
        <begin position="12"/>
        <end position="29"/>
    </location>
</feature>
<feature type="compositionally biased region" description="Basic and acidic residues" evidence="8">
    <location>
        <begin position="373"/>
        <end position="404"/>
    </location>
</feature>
<evidence type="ECO:0000256" key="8">
    <source>
        <dbReference type="SAM" id="MobiDB-lite"/>
    </source>
</evidence>
<dbReference type="EMBL" id="BAAAQX010000007">
    <property type="protein sequence ID" value="GAA2207703.1"/>
    <property type="molecule type" value="Genomic_DNA"/>
</dbReference>
<evidence type="ECO:0000313" key="10">
    <source>
        <dbReference type="EMBL" id="GAA2207703.1"/>
    </source>
</evidence>
<comment type="caution">
    <text evidence="10">The sequence shown here is derived from an EMBL/GenBank/DDBJ whole genome shotgun (WGS) entry which is preliminary data.</text>
</comment>
<comment type="similarity">
    <text evidence="2">Belongs to the autoinducer-2 exporter (AI-2E) (TC 2.A.86) family.</text>
</comment>
<feature type="transmembrane region" description="Helical" evidence="9">
    <location>
        <begin position="202"/>
        <end position="235"/>
    </location>
</feature>
<keyword evidence="3" id="KW-0813">Transport</keyword>
<evidence type="ECO:0000256" key="6">
    <source>
        <dbReference type="ARBA" id="ARBA00022989"/>
    </source>
</evidence>
<evidence type="ECO:0000256" key="3">
    <source>
        <dbReference type="ARBA" id="ARBA00022448"/>
    </source>
</evidence>
<dbReference type="InterPro" id="IPR002549">
    <property type="entry name" value="AI-2E-like"/>
</dbReference>
<keyword evidence="7 9" id="KW-0472">Membrane</keyword>
<dbReference type="Proteomes" id="UP001499843">
    <property type="component" value="Unassembled WGS sequence"/>
</dbReference>
<dbReference type="PANTHER" id="PTHR21716:SF53">
    <property type="entry name" value="PERMEASE PERM-RELATED"/>
    <property type="match status" value="1"/>
</dbReference>